<dbReference type="AlphaFoldDB" id="A0A316I3R5"/>
<evidence type="ECO:0000313" key="3">
    <source>
        <dbReference type="Proteomes" id="UP000246005"/>
    </source>
</evidence>
<name>A0A316I3R5_9PSEU</name>
<feature type="signal peptide" evidence="1">
    <location>
        <begin position="1"/>
        <end position="29"/>
    </location>
</feature>
<keyword evidence="1" id="KW-0732">Signal</keyword>
<comment type="caution">
    <text evidence="2">The sequence shown here is derived from an EMBL/GenBank/DDBJ whole genome shotgun (WGS) entry which is preliminary data.</text>
</comment>
<sequence length="153" mass="16628">MKFVRRILLAVVPIAMLLGLGVAAPAAQAAAPVAQTAAVGAAYDSVTGQALAQWECKTSHVCFWDDFQGKGRRCMWENRDDDWTSGPEKCSWATSTEVKSVYNRGTSASLTGVVFYRNTGYNNRIGCTKQGQKGDLAGTYQVRSHQWTNGRCG</sequence>
<dbReference type="Pfam" id="PF03995">
    <property type="entry name" value="Inhibitor_I36"/>
    <property type="match status" value="1"/>
</dbReference>
<evidence type="ECO:0000256" key="1">
    <source>
        <dbReference type="SAM" id="SignalP"/>
    </source>
</evidence>
<accession>A0A316I3R5</accession>
<protein>
    <submittedName>
        <fullName evidence="2">Peptidase inhibitor family I36</fullName>
    </submittedName>
</protein>
<dbReference type="RefSeq" id="WP_146231559.1">
    <property type="nucleotide sequence ID" value="NZ_QGHB01000004.1"/>
</dbReference>
<dbReference type="EMBL" id="QGHB01000004">
    <property type="protein sequence ID" value="PWK87304.1"/>
    <property type="molecule type" value="Genomic_DNA"/>
</dbReference>
<feature type="chain" id="PRO_5016299458" evidence="1">
    <location>
        <begin position="30"/>
        <end position="153"/>
    </location>
</feature>
<reference evidence="2 3" key="1">
    <citation type="submission" date="2018-05" db="EMBL/GenBank/DDBJ databases">
        <title>Genomic Encyclopedia of Type Strains, Phase IV (KMG-IV): sequencing the most valuable type-strain genomes for metagenomic binning, comparative biology and taxonomic classification.</title>
        <authorList>
            <person name="Goeker M."/>
        </authorList>
    </citation>
    <scope>NUCLEOTIDE SEQUENCE [LARGE SCALE GENOMIC DNA]</scope>
    <source>
        <strain evidence="2 3">DSM 45480</strain>
    </source>
</reference>
<dbReference type="Proteomes" id="UP000246005">
    <property type="component" value="Unassembled WGS sequence"/>
</dbReference>
<proteinExistence type="predicted"/>
<evidence type="ECO:0000313" key="2">
    <source>
        <dbReference type="EMBL" id="PWK87304.1"/>
    </source>
</evidence>
<gene>
    <name evidence="2" type="ORF">C8D88_104465</name>
</gene>
<organism evidence="2 3">
    <name type="scientific">Lentzea atacamensis</name>
    <dbReference type="NCBI Taxonomy" id="531938"/>
    <lineage>
        <taxon>Bacteria</taxon>
        <taxon>Bacillati</taxon>
        <taxon>Actinomycetota</taxon>
        <taxon>Actinomycetes</taxon>
        <taxon>Pseudonocardiales</taxon>
        <taxon>Pseudonocardiaceae</taxon>
        <taxon>Lentzea</taxon>
    </lineage>
</organism>